<dbReference type="SMART" id="SM00857">
    <property type="entry name" value="Resolvase"/>
    <property type="match status" value="1"/>
</dbReference>
<reference evidence="2" key="1">
    <citation type="submission" date="2021-01" db="EMBL/GenBank/DDBJ databases">
        <title>Whole genome shotgun sequence of Rhizocola hellebori NBRC 109834.</title>
        <authorList>
            <person name="Komaki H."/>
            <person name="Tamura T."/>
        </authorList>
    </citation>
    <scope>NUCLEOTIDE SEQUENCE</scope>
    <source>
        <strain evidence="2">NBRC 109834</strain>
    </source>
</reference>
<comment type="caution">
    <text evidence="2">The sequence shown here is derived from an EMBL/GenBank/DDBJ whole genome shotgun (WGS) entry which is preliminary data.</text>
</comment>
<gene>
    <name evidence="2" type="ORF">Rhe02_80720</name>
</gene>
<dbReference type="GO" id="GO:0000150">
    <property type="term" value="F:DNA strand exchange activity"/>
    <property type="evidence" value="ECO:0007669"/>
    <property type="project" value="InterPro"/>
</dbReference>
<dbReference type="PANTHER" id="PTHR30461">
    <property type="entry name" value="DNA-INVERTASE FROM LAMBDOID PROPHAGE"/>
    <property type="match status" value="1"/>
</dbReference>
<dbReference type="InterPro" id="IPR038109">
    <property type="entry name" value="DNA_bind_recomb_sf"/>
</dbReference>
<dbReference type="InterPro" id="IPR011109">
    <property type="entry name" value="DNA_bind_recombinase_dom"/>
</dbReference>
<dbReference type="Pfam" id="PF00239">
    <property type="entry name" value="Resolvase"/>
    <property type="match status" value="1"/>
</dbReference>
<protein>
    <recommendedName>
        <fullName evidence="1">Recombinase domain-containing protein</fullName>
    </recommendedName>
</protein>
<accession>A0A8J3QFM7</accession>
<evidence type="ECO:0000313" key="2">
    <source>
        <dbReference type="EMBL" id="GIH10005.1"/>
    </source>
</evidence>
<dbReference type="GO" id="GO:0003677">
    <property type="term" value="F:DNA binding"/>
    <property type="evidence" value="ECO:0007669"/>
    <property type="project" value="InterPro"/>
</dbReference>
<dbReference type="SUPFAM" id="SSF53041">
    <property type="entry name" value="Resolvase-like"/>
    <property type="match status" value="1"/>
</dbReference>
<dbReference type="AlphaFoldDB" id="A0A8J3QFM7"/>
<dbReference type="Proteomes" id="UP000612899">
    <property type="component" value="Unassembled WGS sequence"/>
</dbReference>
<organism evidence="2 3">
    <name type="scientific">Rhizocola hellebori</name>
    <dbReference type="NCBI Taxonomy" id="1392758"/>
    <lineage>
        <taxon>Bacteria</taxon>
        <taxon>Bacillati</taxon>
        <taxon>Actinomycetota</taxon>
        <taxon>Actinomycetes</taxon>
        <taxon>Micromonosporales</taxon>
        <taxon>Micromonosporaceae</taxon>
        <taxon>Rhizocola</taxon>
    </lineage>
</organism>
<name>A0A8J3QFM7_9ACTN</name>
<evidence type="ECO:0000259" key="1">
    <source>
        <dbReference type="PROSITE" id="PS51737"/>
    </source>
</evidence>
<dbReference type="InterPro" id="IPR036162">
    <property type="entry name" value="Resolvase-like_N_sf"/>
</dbReference>
<dbReference type="Gene3D" id="3.90.1750.20">
    <property type="entry name" value="Putative Large Serine Recombinase, Chain B, Domain 2"/>
    <property type="match status" value="1"/>
</dbReference>
<dbReference type="PROSITE" id="PS51737">
    <property type="entry name" value="RECOMBINASE_DNA_BIND"/>
    <property type="match status" value="1"/>
</dbReference>
<sequence length="498" mass="54426">MGKPQNGIGLVRLSDLRENDLGEDGQGKGLVDQEQRIRDHGKAIGWKITRVIVENDIASSDGKKRGVSAFKRRKVTLADGRTEWRTFRPGFRECLALLMKGDHDGLLALDLDRVVRDPRDLEDLIDVAEQSKMPVESVTGSLRLATDADVTMARVMVAVANKASRDTARRVSAARQRQALAGEYGGGKRPYGFDVDGRTVLPEEAAVIVECSERLVQGASLRSMALDLRQRGLVTVAGAPWRAEGLREVLLRPRNAGRIVYRGEEIADAPWPPIVPLETFRAVQRILTDPGRVINPGAAPKWLGSRLYHCGICTPADLSVRVTCHIRVGSRIPAYRCGNQAHLIRSMEHTDKYVVGAVVARLMRDDAADLLVPAKPDVDVAGLRAEAKAIRGNLNELAADKALGLIDRAQLLAGTTKAKARLAEIDGELQGAVVESPLTPLIGAEDVQAVWDSLPLSHKRLVLAELMTVRILPSGKRGRGFDPSTVEIRWNKQMPESK</sequence>
<dbReference type="InterPro" id="IPR050639">
    <property type="entry name" value="SSR_resolvase"/>
</dbReference>
<evidence type="ECO:0000313" key="3">
    <source>
        <dbReference type="Proteomes" id="UP000612899"/>
    </source>
</evidence>
<dbReference type="Gene3D" id="3.40.50.1390">
    <property type="entry name" value="Resolvase, N-terminal catalytic domain"/>
    <property type="match status" value="1"/>
</dbReference>
<dbReference type="PANTHER" id="PTHR30461:SF23">
    <property type="entry name" value="DNA RECOMBINASE-RELATED"/>
    <property type="match status" value="1"/>
</dbReference>
<dbReference type="InterPro" id="IPR006119">
    <property type="entry name" value="Resolv_N"/>
</dbReference>
<dbReference type="Pfam" id="PF07508">
    <property type="entry name" value="Recombinase"/>
    <property type="match status" value="1"/>
</dbReference>
<proteinExistence type="predicted"/>
<dbReference type="EMBL" id="BONY01000081">
    <property type="protein sequence ID" value="GIH10005.1"/>
    <property type="molecule type" value="Genomic_DNA"/>
</dbReference>
<dbReference type="CDD" id="cd00338">
    <property type="entry name" value="Ser_Recombinase"/>
    <property type="match status" value="1"/>
</dbReference>
<feature type="domain" description="Recombinase" evidence="1">
    <location>
        <begin position="190"/>
        <end position="293"/>
    </location>
</feature>
<keyword evidence="3" id="KW-1185">Reference proteome</keyword>
<dbReference type="RefSeq" id="WP_203913726.1">
    <property type="nucleotide sequence ID" value="NZ_BONY01000081.1"/>
</dbReference>